<protein>
    <submittedName>
        <fullName evidence="10">ABC transporter permease</fullName>
    </submittedName>
</protein>
<comment type="similarity">
    <text evidence="6">Belongs to the ABC-4 integral membrane protein family.</text>
</comment>
<feature type="transmembrane region" description="Helical" evidence="7">
    <location>
        <begin position="274"/>
        <end position="302"/>
    </location>
</feature>
<dbReference type="Pfam" id="PF02687">
    <property type="entry name" value="FtsX"/>
    <property type="match status" value="1"/>
</dbReference>
<keyword evidence="3 7" id="KW-0812">Transmembrane</keyword>
<feature type="domain" description="MacB-like periplasmic core" evidence="9">
    <location>
        <begin position="23"/>
        <end position="235"/>
    </location>
</feature>
<proteinExistence type="inferred from homology"/>
<comment type="caution">
    <text evidence="10">The sequence shown here is derived from an EMBL/GenBank/DDBJ whole genome shotgun (WGS) entry which is preliminary data.</text>
</comment>
<keyword evidence="2" id="KW-1003">Cell membrane</keyword>
<dbReference type="InterPro" id="IPR003838">
    <property type="entry name" value="ABC3_permease_C"/>
</dbReference>
<evidence type="ECO:0000256" key="3">
    <source>
        <dbReference type="ARBA" id="ARBA00022692"/>
    </source>
</evidence>
<keyword evidence="4 7" id="KW-1133">Transmembrane helix</keyword>
<evidence type="ECO:0000256" key="4">
    <source>
        <dbReference type="ARBA" id="ARBA00022989"/>
    </source>
</evidence>
<dbReference type="RefSeq" id="WP_270676153.1">
    <property type="nucleotide sequence ID" value="NZ_JAQFWP010000005.1"/>
</dbReference>
<accession>A0ABT4TH30</accession>
<keyword evidence="5 7" id="KW-0472">Membrane</keyword>
<comment type="subcellular location">
    <subcellularLocation>
        <location evidence="1">Cell membrane</location>
        <topology evidence="1">Multi-pass membrane protein</topology>
    </subcellularLocation>
</comment>
<dbReference type="EMBL" id="JAQFWP010000005">
    <property type="protein sequence ID" value="MDA2803661.1"/>
    <property type="molecule type" value="Genomic_DNA"/>
</dbReference>
<feature type="transmembrane region" description="Helical" evidence="7">
    <location>
        <begin position="372"/>
        <end position="393"/>
    </location>
</feature>
<gene>
    <name evidence="10" type="ORF">O4U47_03990</name>
</gene>
<reference evidence="10" key="1">
    <citation type="submission" date="2023-01" db="EMBL/GenBank/DDBJ databases">
        <title>Draft genome sequence of Nocardiopsis sp. LSu2-4 isolated from halophytes.</title>
        <authorList>
            <person name="Duangmal K."/>
            <person name="Chantavorakit T."/>
        </authorList>
    </citation>
    <scope>NUCLEOTIDE SEQUENCE</scope>
    <source>
        <strain evidence="10">LSu2-4</strain>
    </source>
</reference>
<dbReference type="InterPro" id="IPR050250">
    <property type="entry name" value="Macrolide_Exporter_MacB"/>
</dbReference>
<dbReference type="PANTHER" id="PTHR30572:SF4">
    <property type="entry name" value="ABC TRANSPORTER PERMEASE YTRF"/>
    <property type="match status" value="1"/>
</dbReference>
<evidence type="ECO:0000256" key="7">
    <source>
        <dbReference type="SAM" id="Phobius"/>
    </source>
</evidence>
<evidence type="ECO:0000256" key="5">
    <source>
        <dbReference type="ARBA" id="ARBA00023136"/>
    </source>
</evidence>
<dbReference type="PANTHER" id="PTHR30572">
    <property type="entry name" value="MEMBRANE COMPONENT OF TRANSPORTER-RELATED"/>
    <property type="match status" value="1"/>
</dbReference>
<keyword evidence="11" id="KW-1185">Reference proteome</keyword>
<feature type="domain" description="ABC3 transporter permease C-terminal" evidence="8">
    <location>
        <begin position="285"/>
        <end position="402"/>
    </location>
</feature>
<sequence>MLRSLTSGLVLAFAGSRANVSRTILSCAGIVVGVAALITVVTAGHVGERYAVAYSEANWGVAATYDVNLPPVDDPAALKEDLLRAGGQAAAMNFTPQSGIRMRQGDQEVPGVQFTVTDPDLDDIRRMNLTEGRWFEEGDTGSLAPVVVLTDELAAKLEADGGFEGLQIGSRAWRDVRVVGVVEATAMDSFGGEGGTAYLLNSPASEEMAFPEGASEAAGMMGGLRYAVRVPPGEDDPEGFKERLAGAAWRWAPGAGAHTIEVYRMDDAAAIDEAMGYLSLGLLGIAAITLTTGLLGVLNVGLVTVRERRRELAVYRAMGADRLSMFVVVVAEAVVVALVAGVVALALCYGAAGVAHSLLADRLPEGVVITVPLSGVLVGLGSAAGVGLLAGIIPAWRALRISVVAGLRE</sequence>
<evidence type="ECO:0000313" key="11">
    <source>
        <dbReference type="Proteomes" id="UP001165685"/>
    </source>
</evidence>
<dbReference type="Pfam" id="PF12704">
    <property type="entry name" value="MacB_PCD"/>
    <property type="match status" value="1"/>
</dbReference>
<organism evidence="10 11">
    <name type="scientific">Nocardiopsis suaedae</name>
    <dbReference type="NCBI Taxonomy" id="3018444"/>
    <lineage>
        <taxon>Bacteria</taxon>
        <taxon>Bacillati</taxon>
        <taxon>Actinomycetota</taxon>
        <taxon>Actinomycetes</taxon>
        <taxon>Streptosporangiales</taxon>
        <taxon>Nocardiopsidaceae</taxon>
        <taxon>Nocardiopsis</taxon>
    </lineage>
</organism>
<evidence type="ECO:0000313" key="10">
    <source>
        <dbReference type="EMBL" id="MDA2803661.1"/>
    </source>
</evidence>
<name>A0ABT4TH30_9ACTN</name>
<feature type="transmembrane region" description="Helical" evidence="7">
    <location>
        <begin position="323"/>
        <end position="352"/>
    </location>
</feature>
<dbReference type="Proteomes" id="UP001165685">
    <property type="component" value="Unassembled WGS sequence"/>
</dbReference>
<evidence type="ECO:0000256" key="2">
    <source>
        <dbReference type="ARBA" id="ARBA00022475"/>
    </source>
</evidence>
<evidence type="ECO:0000259" key="9">
    <source>
        <dbReference type="Pfam" id="PF12704"/>
    </source>
</evidence>
<evidence type="ECO:0000259" key="8">
    <source>
        <dbReference type="Pfam" id="PF02687"/>
    </source>
</evidence>
<dbReference type="InterPro" id="IPR025857">
    <property type="entry name" value="MacB_PCD"/>
</dbReference>
<evidence type="ECO:0000256" key="6">
    <source>
        <dbReference type="ARBA" id="ARBA00038076"/>
    </source>
</evidence>
<evidence type="ECO:0000256" key="1">
    <source>
        <dbReference type="ARBA" id="ARBA00004651"/>
    </source>
</evidence>